<dbReference type="EMBL" id="JBHLUD010000004">
    <property type="protein sequence ID" value="MFC0542786.1"/>
    <property type="molecule type" value="Genomic_DNA"/>
</dbReference>
<keyword evidence="3 7" id="KW-0378">Hydrolase</keyword>
<keyword evidence="8" id="KW-1185">Reference proteome</keyword>
<dbReference type="InterPro" id="IPR017853">
    <property type="entry name" value="GH"/>
</dbReference>
<dbReference type="InterPro" id="IPR001139">
    <property type="entry name" value="Glyco_hydro_30"/>
</dbReference>
<dbReference type="PANTHER" id="PTHR11069:SF23">
    <property type="entry name" value="LYSOSOMAL ACID GLUCOSYLCERAMIDASE"/>
    <property type="match status" value="1"/>
</dbReference>
<reference evidence="7 8" key="1">
    <citation type="submission" date="2024-09" db="EMBL/GenBank/DDBJ databases">
        <authorList>
            <person name="Sun Q."/>
            <person name="Mori K."/>
        </authorList>
    </citation>
    <scope>NUCLEOTIDE SEQUENCE [LARGE SCALE GENOMIC DNA]</scope>
    <source>
        <strain evidence="7 8">TBRC 1432</strain>
    </source>
</reference>
<evidence type="ECO:0000256" key="1">
    <source>
        <dbReference type="ARBA" id="ARBA00005382"/>
    </source>
</evidence>
<dbReference type="RefSeq" id="WP_273941201.1">
    <property type="nucleotide sequence ID" value="NZ_CP097263.1"/>
</dbReference>
<gene>
    <name evidence="7" type="ORF">ACFFH7_14915</name>
</gene>
<feature type="chain" id="PRO_5047263176" evidence="4">
    <location>
        <begin position="29"/>
        <end position="463"/>
    </location>
</feature>
<dbReference type="GO" id="GO:0016787">
    <property type="term" value="F:hydrolase activity"/>
    <property type="evidence" value="ECO:0007669"/>
    <property type="project" value="UniProtKB-KW"/>
</dbReference>
<feature type="domain" description="Endo-beta-1,6-galactanase-like" evidence="5">
    <location>
        <begin position="32"/>
        <end position="253"/>
    </location>
</feature>
<comment type="caution">
    <text evidence="7">The sequence shown here is derived from an EMBL/GenBank/DDBJ whole genome shotgun (WGS) entry which is preliminary data.</text>
</comment>
<dbReference type="Gene3D" id="3.20.20.80">
    <property type="entry name" value="Glycosidases"/>
    <property type="match status" value="1"/>
</dbReference>
<dbReference type="Pfam" id="PF14587">
    <property type="entry name" value="Glyco_hydr_30_2"/>
    <property type="match status" value="1"/>
</dbReference>
<accession>A0ABV6MSJ3</accession>
<keyword evidence="2 4" id="KW-0732">Signal</keyword>
<dbReference type="Pfam" id="PF17189">
    <property type="entry name" value="Glyco_hydro_30C"/>
    <property type="match status" value="1"/>
</dbReference>
<dbReference type="InterPro" id="IPR033452">
    <property type="entry name" value="GH30_C"/>
</dbReference>
<feature type="signal peptide" evidence="4">
    <location>
        <begin position="1"/>
        <end position="28"/>
    </location>
</feature>
<comment type="similarity">
    <text evidence="1">Belongs to the glycosyl hydrolase 30 family.</text>
</comment>
<proteinExistence type="inferred from homology"/>
<evidence type="ECO:0000256" key="4">
    <source>
        <dbReference type="SAM" id="SignalP"/>
    </source>
</evidence>
<evidence type="ECO:0000256" key="3">
    <source>
        <dbReference type="ARBA" id="ARBA00022801"/>
    </source>
</evidence>
<dbReference type="SUPFAM" id="SSF51445">
    <property type="entry name" value="(Trans)glycosidases"/>
    <property type="match status" value="1"/>
</dbReference>
<dbReference type="SUPFAM" id="SSF51011">
    <property type="entry name" value="Glycosyl hydrolase domain"/>
    <property type="match status" value="1"/>
</dbReference>
<protein>
    <submittedName>
        <fullName evidence="7">Glycoside hydrolase family 30 beta sandwich domain-containing protein</fullName>
    </submittedName>
</protein>
<evidence type="ECO:0000259" key="6">
    <source>
        <dbReference type="Pfam" id="PF17189"/>
    </source>
</evidence>
<dbReference type="PANTHER" id="PTHR11069">
    <property type="entry name" value="GLUCOSYLCERAMIDASE"/>
    <property type="match status" value="1"/>
</dbReference>
<name>A0ABV6MSJ3_9PSEU</name>
<evidence type="ECO:0000313" key="7">
    <source>
        <dbReference type="EMBL" id="MFC0542786.1"/>
    </source>
</evidence>
<organism evidence="7 8">
    <name type="scientific">Kutzneria chonburiensis</name>
    <dbReference type="NCBI Taxonomy" id="1483604"/>
    <lineage>
        <taxon>Bacteria</taxon>
        <taxon>Bacillati</taxon>
        <taxon>Actinomycetota</taxon>
        <taxon>Actinomycetes</taxon>
        <taxon>Pseudonocardiales</taxon>
        <taxon>Pseudonocardiaceae</taxon>
        <taxon>Kutzneria</taxon>
    </lineage>
</organism>
<evidence type="ECO:0000259" key="5">
    <source>
        <dbReference type="Pfam" id="PF14587"/>
    </source>
</evidence>
<sequence>MSRPTRRIALVAAAIAGLGPLCAIPADAATTVSVNGATTYQRIDGFGISESFGMANAIRGLTGAAQKQALDMLFSPTSGAGFTIIRNDIPSGSASIEPRSPGSPSAPPQYVWNPSNGGTEEGQLWLAQQAKNGYGVTNFYNNAWEPPSFMTNSAQRGGLCGVPGVSCSSGDWRQAYANYLVQDAKFWASAGVTPSTLGFVNEPATSTGGFGSMLFTPTQAANFLSVLGPTLRSSGLSTKITCCDTLGFNQLPSYVSAVQGNAGVYTSHGYSGAPTTPVNTSGQPVWQSEWSVNGNQWDGAWDDGNQADGFTWAQHVQAGLTGANLNAFFYFWGISTTSHDSSLIGLRGSTLTPAKRYYSLANYSRFIRPGATRISASSTTGGLQVSAYKNPDGSIIVVALNSGTSSTSAAYTTANTGLSSGTVTPYLTNGSSNIAAQASIPLTNGAFTATVPGRSLVTFRITR</sequence>
<dbReference type="Proteomes" id="UP001589810">
    <property type="component" value="Unassembled WGS sequence"/>
</dbReference>
<dbReference type="InterPro" id="IPR013780">
    <property type="entry name" value="Glyco_hydro_b"/>
</dbReference>
<dbReference type="Gene3D" id="2.60.40.1180">
    <property type="entry name" value="Golgi alpha-mannosidase II"/>
    <property type="match status" value="1"/>
</dbReference>
<feature type="domain" description="Glycosyl hydrolase family 30 beta sandwich" evidence="6">
    <location>
        <begin position="370"/>
        <end position="459"/>
    </location>
</feature>
<evidence type="ECO:0000313" key="8">
    <source>
        <dbReference type="Proteomes" id="UP001589810"/>
    </source>
</evidence>
<dbReference type="InterPro" id="IPR039514">
    <property type="entry name" value="6GAL-like"/>
</dbReference>
<evidence type="ECO:0000256" key="2">
    <source>
        <dbReference type="ARBA" id="ARBA00022729"/>
    </source>
</evidence>